<evidence type="ECO:0000256" key="1">
    <source>
        <dbReference type="SAM" id="MobiDB-lite"/>
    </source>
</evidence>
<gene>
    <name evidence="2" type="ORF">T265_10766</name>
</gene>
<protein>
    <submittedName>
        <fullName evidence="2">Uncharacterized protein</fullName>
    </submittedName>
</protein>
<dbReference type="KEGG" id="ovi:T265_10766"/>
<name>A0A074ZC18_OPIVI</name>
<dbReference type="CTD" id="20324934"/>
<accession>A0A074ZC18</accession>
<reference evidence="2 3" key="1">
    <citation type="submission" date="2013-11" db="EMBL/GenBank/DDBJ databases">
        <title>Opisthorchis viverrini - life in the bile duct.</title>
        <authorList>
            <person name="Young N.D."/>
            <person name="Nagarajan N."/>
            <person name="Lin S.J."/>
            <person name="Korhonen P.K."/>
            <person name="Jex A.R."/>
            <person name="Hall R.S."/>
            <person name="Safavi-Hemami H."/>
            <person name="Kaewkong W."/>
            <person name="Bertrand D."/>
            <person name="Gao S."/>
            <person name="Seet Q."/>
            <person name="Wongkham S."/>
            <person name="Teh B.T."/>
            <person name="Wongkham C."/>
            <person name="Intapan P.M."/>
            <person name="Maleewong W."/>
            <person name="Yang X."/>
            <person name="Hu M."/>
            <person name="Wang Z."/>
            <person name="Hofmann A."/>
            <person name="Sternberg P.W."/>
            <person name="Tan P."/>
            <person name="Wang J."/>
            <person name="Gasser R.B."/>
        </authorList>
    </citation>
    <scope>NUCLEOTIDE SEQUENCE [LARGE SCALE GENOMIC DNA]</scope>
</reference>
<dbReference type="GeneID" id="20324934"/>
<dbReference type="RefSeq" id="XP_009175497.1">
    <property type="nucleotide sequence ID" value="XM_009177233.1"/>
</dbReference>
<evidence type="ECO:0000313" key="3">
    <source>
        <dbReference type="Proteomes" id="UP000054324"/>
    </source>
</evidence>
<dbReference type="Proteomes" id="UP000054324">
    <property type="component" value="Unassembled WGS sequence"/>
</dbReference>
<feature type="region of interest" description="Disordered" evidence="1">
    <location>
        <begin position="1"/>
        <end position="24"/>
    </location>
</feature>
<feature type="region of interest" description="Disordered" evidence="1">
    <location>
        <begin position="97"/>
        <end position="130"/>
    </location>
</feature>
<proteinExistence type="predicted"/>
<keyword evidence="3" id="KW-1185">Reference proteome</keyword>
<sequence length="130" mass="14504">MAPRKQSDDYLSARWPSGGQTETRYTEKGPVIAQSATTALKDSTAYENTLYDHRHLALSPTRDTIIHTEMSRLVKTATKTDIYGKRNYPATTKLCFGNFSKGERDKSDTTSEKDSATRNQGEHVDSTIAL</sequence>
<evidence type="ECO:0000313" key="2">
    <source>
        <dbReference type="EMBL" id="KER20745.1"/>
    </source>
</evidence>
<organism evidence="2 3">
    <name type="scientific">Opisthorchis viverrini</name>
    <name type="common">Southeast Asian liver fluke</name>
    <dbReference type="NCBI Taxonomy" id="6198"/>
    <lineage>
        <taxon>Eukaryota</taxon>
        <taxon>Metazoa</taxon>
        <taxon>Spiralia</taxon>
        <taxon>Lophotrochozoa</taxon>
        <taxon>Platyhelminthes</taxon>
        <taxon>Trematoda</taxon>
        <taxon>Digenea</taxon>
        <taxon>Opisthorchiida</taxon>
        <taxon>Opisthorchiata</taxon>
        <taxon>Opisthorchiidae</taxon>
        <taxon>Opisthorchis</taxon>
    </lineage>
</organism>
<dbReference type="AlphaFoldDB" id="A0A074ZC18"/>
<dbReference type="EMBL" id="KL597025">
    <property type="protein sequence ID" value="KER20745.1"/>
    <property type="molecule type" value="Genomic_DNA"/>
</dbReference>
<feature type="compositionally biased region" description="Basic and acidic residues" evidence="1">
    <location>
        <begin position="101"/>
        <end position="130"/>
    </location>
</feature>